<accession>A0AAU8IXL3</accession>
<name>A0AAU8IXL3_9ACTN</name>
<proteinExistence type="predicted"/>
<sequence length="156" mass="16078">MSTGATGTAGPGGATLELELYGPDPSAAELAGLREALAAAGAARVERTLLTAPESDQRVAELVEVATLIVGGVGNVVAVVETVRQWMARRHAATARRAVTSAEEEAVPRVRVTLDGDTLELVHPSERATDEAIARFYDRHRTAGGDGVGPSGGPAR</sequence>
<evidence type="ECO:0000313" key="1">
    <source>
        <dbReference type="EMBL" id="XCJ72596.1"/>
    </source>
</evidence>
<dbReference type="KEGG" id="stac:ABII15_22700"/>
<dbReference type="EMBL" id="CP159534">
    <property type="protein sequence ID" value="XCJ72596.1"/>
    <property type="molecule type" value="Genomic_DNA"/>
</dbReference>
<dbReference type="RefSeq" id="WP_353944154.1">
    <property type="nucleotide sequence ID" value="NZ_CP159534.1"/>
</dbReference>
<gene>
    <name evidence="1" type="ORF">ABII15_22700</name>
</gene>
<reference evidence="1" key="1">
    <citation type="submission" date="2024-06" db="EMBL/GenBank/DDBJ databases">
        <title>Streptomyces sp. strain HUAS MG91 genome sequences.</title>
        <authorList>
            <person name="Mo P."/>
        </authorList>
    </citation>
    <scope>NUCLEOTIDE SEQUENCE</scope>
    <source>
        <strain evidence="1">HUAS MG91</strain>
    </source>
</reference>
<organism evidence="1">
    <name type="scientific">Streptomyces tabacisoli</name>
    <dbReference type="NCBI Taxonomy" id="3156398"/>
    <lineage>
        <taxon>Bacteria</taxon>
        <taxon>Bacillati</taxon>
        <taxon>Actinomycetota</taxon>
        <taxon>Actinomycetes</taxon>
        <taxon>Kitasatosporales</taxon>
        <taxon>Streptomycetaceae</taxon>
        <taxon>Streptomyces</taxon>
    </lineage>
</organism>
<dbReference type="AlphaFoldDB" id="A0AAU8IXL3"/>
<protein>
    <submittedName>
        <fullName evidence="1">Uncharacterized protein</fullName>
    </submittedName>
</protein>